<dbReference type="AlphaFoldDB" id="E4ZUZ0"/>
<reference evidence="3" key="1">
    <citation type="journal article" date="2011" name="Nat. Commun.">
        <title>Effector diversification within compartments of the Leptosphaeria maculans genome affected by Repeat-Induced Point mutations.</title>
        <authorList>
            <person name="Rouxel T."/>
            <person name="Grandaubert J."/>
            <person name="Hane J.K."/>
            <person name="Hoede C."/>
            <person name="van de Wouw A.P."/>
            <person name="Couloux A."/>
            <person name="Dominguez V."/>
            <person name="Anthouard V."/>
            <person name="Bally P."/>
            <person name="Bourras S."/>
            <person name="Cozijnsen A.J."/>
            <person name="Ciuffetti L.M."/>
            <person name="Degrave A."/>
            <person name="Dilmaghani A."/>
            <person name="Duret L."/>
            <person name="Fudal I."/>
            <person name="Goodwin S.B."/>
            <person name="Gout L."/>
            <person name="Glaser N."/>
            <person name="Linglin J."/>
            <person name="Kema G.H.J."/>
            <person name="Lapalu N."/>
            <person name="Lawrence C.B."/>
            <person name="May K."/>
            <person name="Meyer M."/>
            <person name="Ollivier B."/>
            <person name="Poulain J."/>
            <person name="Schoch C.L."/>
            <person name="Simon A."/>
            <person name="Spatafora J.W."/>
            <person name="Stachowiak A."/>
            <person name="Turgeon B.G."/>
            <person name="Tyler B.M."/>
            <person name="Vincent D."/>
            <person name="Weissenbach J."/>
            <person name="Amselem J."/>
            <person name="Quesneville H."/>
            <person name="Oliver R.P."/>
            <person name="Wincker P."/>
            <person name="Balesdent M.-H."/>
            <person name="Howlett B.J."/>
        </authorList>
    </citation>
    <scope>NUCLEOTIDE SEQUENCE [LARGE SCALE GENOMIC DNA]</scope>
    <source>
        <strain evidence="3">JN3 / isolate v23.1.3 / race Av1-4-5-6-7-8</strain>
    </source>
</reference>
<organism evidence="3">
    <name type="scientific">Leptosphaeria maculans (strain JN3 / isolate v23.1.3 / race Av1-4-5-6-7-8)</name>
    <name type="common">Blackleg fungus</name>
    <name type="synonym">Phoma lingam</name>
    <dbReference type="NCBI Taxonomy" id="985895"/>
    <lineage>
        <taxon>Eukaryota</taxon>
        <taxon>Fungi</taxon>
        <taxon>Dikarya</taxon>
        <taxon>Ascomycota</taxon>
        <taxon>Pezizomycotina</taxon>
        <taxon>Dothideomycetes</taxon>
        <taxon>Pleosporomycetidae</taxon>
        <taxon>Pleosporales</taxon>
        <taxon>Pleosporineae</taxon>
        <taxon>Leptosphaeriaceae</taxon>
        <taxon>Plenodomus</taxon>
        <taxon>Plenodomus lingam/Leptosphaeria maculans species complex</taxon>
    </lineage>
</organism>
<evidence type="ECO:0000313" key="2">
    <source>
        <dbReference type="EMBL" id="CBX94927.1"/>
    </source>
</evidence>
<keyword evidence="3" id="KW-1185">Reference proteome</keyword>
<name>E4ZUZ0_LEPMJ</name>
<dbReference type="EMBL" id="FP929126">
    <property type="protein sequence ID" value="CBX94927.1"/>
    <property type="molecule type" value="Genomic_DNA"/>
</dbReference>
<gene>
    <name evidence="2" type="ORF">LEMA_P113420.1</name>
</gene>
<feature type="region of interest" description="Disordered" evidence="1">
    <location>
        <begin position="1"/>
        <end position="20"/>
    </location>
</feature>
<dbReference type="GeneID" id="13287732"/>
<dbReference type="RefSeq" id="XP_003838406.1">
    <property type="nucleotide sequence ID" value="XM_003838358.1"/>
</dbReference>
<proteinExistence type="predicted"/>
<accession>E4ZUZ0</accession>
<dbReference type="Proteomes" id="UP000002668">
    <property type="component" value="Genome"/>
</dbReference>
<evidence type="ECO:0000313" key="3">
    <source>
        <dbReference type="Proteomes" id="UP000002668"/>
    </source>
</evidence>
<dbReference type="HOGENOM" id="CLU_2942196_0_0_1"/>
<dbReference type="InParanoid" id="E4ZUZ0"/>
<protein>
    <submittedName>
        <fullName evidence="2">Predicted protein</fullName>
    </submittedName>
</protein>
<evidence type="ECO:0000256" key="1">
    <source>
        <dbReference type="SAM" id="MobiDB-lite"/>
    </source>
</evidence>
<dbReference type="VEuPathDB" id="FungiDB:LEMA_P113420.1"/>
<sequence length="60" mass="6904">MYKESQKCWHDGTDEKIGPNVVHQDERNTSRKAISVQRAWQVAVLDTDRFHVPANAKPTI</sequence>